<name>A0A1I2ZSF5_9SPHI</name>
<dbReference type="AlphaFoldDB" id="A0A1I2ZSF5"/>
<evidence type="ECO:0000256" key="1">
    <source>
        <dbReference type="ARBA" id="ARBA00000085"/>
    </source>
</evidence>
<organism evidence="9 10">
    <name type="scientific">Pedobacter insulae</name>
    <dbReference type="NCBI Taxonomy" id="414048"/>
    <lineage>
        <taxon>Bacteria</taxon>
        <taxon>Pseudomonadati</taxon>
        <taxon>Bacteroidota</taxon>
        <taxon>Sphingobacteriia</taxon>
        <taxon>Sphingobacteriales</taxon>
        <taxon>Sphingobacteriaceae</taxon>
        <taxon>Pedobacter</taxon>
    </lineage>
</organism>
<dbReference type="Pfam" id="PF13426">
    <property type="entry name" value="PAS_9"/>
    <property type="match status" value="1"/>
</dbReference>
<evidence type="ECO:0000256" key="3">
    <source>
        <dbReference type="ARBA" id="ARBA00022553"/>
    </source>
</evidence>
<proteinExistence type="predicted"/>
<dbReference type="OrthoDB" id="6231665at2"/>
<dbReference type="PANTHER" id="PTHR43304">
    <property type="entry name" value="PHYTOCHROME-LIKE PROTEIN CPH1"/>
    <property type="match status" value="1"/>
</dbReference>
<dbReference type="CDD" id="cd00082">
    <property type="entry name" value="HisKA"/>
    <property type="match status" value="1"/>
</dbReference>
<keyword evidence="6" id="KW-0472">Membrane</keyword>
<evidence type="ECO:0000256" key="2">
    <source>
        <dbReference type="ARBA" id="ARBA00012438"/>
    </source>
</evidence>
<feature type="domain" description="PAC" evidence="8">
    <location>
        <begin position="467"/>
        <end position="517"/>
    </location>
</feature>
<dbReference type="InterPro" id="IPR000014">
    <property type="entry name" value="PAS"/>
</dbReference>
<evidence type="ECO:0000259" key="8">
    <source>
        <dbReference type="PROSITE" id="PS50113"/>
    </source>
</evidence>
<protein>
    <recommendedName>
        <fullName evidence="2">histidine kinase</fullName>
        <ecNumber evidence="2">2.7.13.3</ecNumber>
    </recommendedName>
</protein>
<accession>A0A1I2ZSF5</accession>
<dbReference type="EC" id="2.7.13.3" evidence="2"/>
<dbReference type="InterPro" id="IPR001610">
    <property type="entry name" value="PAC"/>
</dbReference>
<keyword evidence="10" id="KW-1185">Reference proteome</keyword>
<feature type="transmembrane region" description="Helical" evidence="6">
    <location>
        <begin position="245"/>
        <end position="265"/>
    </location>
</feature>
<dbReference type="GO" id="GO:0000155">
    <property type="term" value="F:phosphorelay sensor kinase activity"/>
    <property type="evidence" value="ECO:0007669"/>
    <property type="project" value="InterPro"/>
</dbReference>
<evidence type="ECO:0000313" key="9">
    <source>
        <dbReference type="EMBL" id="SFH40021.1"/>
    </source>
</evidence>
<dbReference type="InterPro" id="IPR000700">
    <property type="entry name" value="PAS-assoc_C"/>
</dbReference>
<dbReference type="RefSeq" id="WP_090996756.1">
    <property type="nucleotide sequence ID" value="NZ_FOPP01000011.1"/>
</dbReference>
<keyword evidence="3" id="KW-0597">Phosphoprotein</keyword>
<feature type="domain" description="PAS" evidence="7">
    <location>
        <begin position="518"/>
        <end position="589"/>
    </location>
</feature>
<evidence type="ECO:0000256" key="5">
    <source>
        <dbReference type="ARBA" id="ARBA00022777"/>
    </source>
</evidence>
<dbReference type="Pfam" id="PF08447">
    <property type="entry name" value="PAS_3"/>
    <property type="match status" value="1"/>
</dbReference>
<dbReference type="PROSITE" id="PS50113">
    <property type="entry name" value="PAC"/>
    <property type="match status" value="1"/>
</dbReference>
<dbReference type="SMART" id="SM00091">
    <property type="entry name" value="PAS"/>
    <property type="match status" value="2"/>
</dbReference>
<keyword evidence="4" id="KW-0808">Transferase</keyword>
<dbReference type="Gene3D" id="1.10.287.130">
    <property type="match status" value="1"/>
</dbReference>
<keyword evidence="6" id="KW-1133">Transmembrane helix</keyword>
<dbReference type="InterPro" id="IPR013655">
    <property type="entry name" value="PAS_fold_3"/>
</dbReference>
<feature type="domain" description="PAS" evidence="7">
    <location>
        <begin position="393"/>
        <end position="462"/>
    </location>
</feature>
<comment type="catalytic activity">
    <reaction evidence="1">
        <text>ATP + protein L-histidine = ADP + protein N-phospho-L-histidine.</text>
        <dbReference type="EC" id="2.7.13.3"/>
    </reaction>
</comment>
<sequence length="719" mass="81555">MPKLPSLVFAIVCSLMLVLTQLLTFQQYKIAKEKQKNELMHEAAAVKDRFRNILVSDIAVAKTLAIIYKQYGVPAKFDSIASQILNNNPYAQALQITENGIVKNAYPDTLYKNTIGTNVNSDPLRKAEEAFAENRKDIYFGGPRQLRFGDTGIVGKVPILKDNKVIAVATVLTRLDIIKKAIAHTGVDQKKFAYQLIKVQKGESFPYTMSNVKADKESEYVDSEIPEGDWVMRTSYAQGYVVNRFPFLISGMGLLLSVVVSLLAYRRAREPYKLNKIIEVKTAQVNKANKELNLLNQINDIILDEDHIGRLFTRVCKCIVESGRYELAWIRNEKDVSAVEPTIILPFENGELCIHAKECTTIDENEVITLKRLVANMAIAVQHIQNRLELAESQSKFQNLVENFTVGVYIVQNEKIVYVNPRIVEEFGYAEHEIIDKQVEDFIYPGDMKLVRENIKERLATDGKASGRYEVRIVNKEGKPLWFEVLGGTTLYQGQPALIGTMVNITERKAIYADLEESKERYSNLFNFSPLPAWVADVDTLRFLDVNNAAVLHYGYSREEFLAMTLRDIRPAEDLEKMYSAVEEGLKHDGIFHVIMTHLKKNGELMEVEIQVAPIQYAGFKANMAIGTDITERQRYIHAIEAQNERLREISWIQSHHVRAPLSRIMGLIQTLADLSESTEEQQKVLDYLSISANELDEIVKAITAKSKTQDLLKPPGKT</sequence>
<evidence type="ECO:0000256" key="4">
    <source>
        <dbReference type="ARBA" id="ARBA00022679"/>
    </source>
</evidence>
<evidence type="ECO:0000259" key="7">
    <source>
        <dbReference type="PROSITE" id="PS50112"/>
    </source>
</evidence>
<dbReference type="SUPFAM" id="SSF47384">
    <property type="entry name" value="Homodimeric domain of signal transducing histidine kinase"/>
    <property type="match status" value="1"/>
</dbReference>
<dbReference type="InterPro" id="IPR052162">
    <property type="entry name" value="Sensor_kinase/Photoreceptor"/>
</dbReference>
<dbReference type="STRING" id="414048.SAMN04489864_11114"/>
<evidence type="ECO:0000256" key="6">
    <source>
        <dbReference type="SAM" id="Phobius"/>
    </source>
</evidence>
<dbReference type="Gene3D" id="3.30.450.20">
    <property type="entry name" value="PAS domain"/>
    <property type="match status" value="2"/>
</dbReference>
<dbReference type="InterPro" id="IPR035965">
    <property type="entry name" value="PAS-like_dom_sf"/>
</dbReference>
<dbReference type="NCBIfam" id="TIGR00229">
    <property type="entry name" value="sensory_box"/>
    <property type="match status" value="2"/>
</dbReference>
<dbReference type="EMBL" id="FOPP01000011">
    <property type="protein sequence ID" value="SFH40021.1"/>
    <property type="molecule type" value="Genomic_DNA"/>
</dbReference>
<keyword evidence="6" id="KW-0812">Transmembrane</keyword>
<dbReference type="PANTHER" id="PTHR43304:SF1">
    <property type="entry name" value="PAC DOMAIN-CONTAINING PROTEIN"/>
    <property type="match status" value="1"/>
</dbReference>
<gene>
    <name evidence="9" type="ORF">SAMN04489864_11114</name>
</gene>
<keyword evidence="5" id="KW-0418">Kinase</keyword>
<dbReference type="SMART" id="SM00086">
    <property type="entry name" value="PAC"/>
    <property type="match status" value="2"/>
</dbReference>
<dbReference type="SUPFAM" id="SSF55785">
    <property type="entry name" value="PYP-like sensor domain (PAS domain)"/>
    <property type="match status" value="2"/>
</dbReference>
<dbReference type="CDD" id="cd00130">
    <property type="entry name" value="PAS"/>
    <property type="match status" value="2"/>
</dbReference>
<dbReference type="PROSITE" id="PS50112">
    <property type="entry name" value="PAS"/>
    <property type="match status" value="2"/>
</dbReference>
<reference evidence="9 10" key="1">
    <citation type="submission" date="2016-10" db="EMBL/GenBank/DDBJ databases">
        <authorList>
            <person name="de Groot N.N."/>
        </authorList>
    </citation>
    <scope>NUCLEOTIDE SEQUENCE [LARGE SCALE GENOMIC DNA]</scope>
    <source>
        <strain evidence="9 10">DSM 18684</strain>
    </source>
</reference>
<evidence type="ECO:0000313" key="10">
    <source>
        <dbReference type="Proteomes" id="UP000199666"/>
    </source>
</evidence>
<dbReference type="Proteomes" id="UP000199666">
    <property type="component" value="Unassembled WGS sequence"/>
</dbReference>
<dbReference type="InterPro" id="IPR003661">
    <property type="entry name" value="HisK_dim/P_dom"/>
</dbReference>
<dbReference type="InterPro" id="IPR036097">
    <property type="entry name" value="HisK_dim/P_sf"/>
</dbReference>